<dbReference type="RefSeq" id="WP_201103898.1">
    <property type="nucleotide sequence ID" value="NZ_CP067977.1"/>
</dbReference>
<evidence type="ECO:0000313" key="2">
    <source>
        <dbReference type="EMBL" id="QQQ19547.1"/>
    </source>
</evidence>
<dbReference type="Proteomes" id="UP000595448">
    <property type="component" value="Chromosome"/>
</dbReference>
<dbReference type="PROSITE" id="PS51257">
    <property type="entry name" value="PROKAR_LIPOPROTEIN"/>
    <property type="match status" value="1"/>
</dbReference>
<keyword evidence="1" id="KW-0732">Signal</keyword>
<protein>
    <submittedName>
        <fullName evidence="2">DUF3617 family protein</fullName>
    </submittedName>
</protein>
<reference evidence="2 3" key="1">
    <citation type="submission" date="2021-01" db="EMBL/GenBank/DDBJ databases">
        <title>Brevundimonas vitis sp. nov., an bacterium isolated from grape (Vitis vinifera).</title>
        <authorList>
            <person name="Jiang L."/>
            <person name="Lee J."/>
        </authorList>
    </citation>
    <scope>NUCLEOTIDE SEQUENCE [LARGE SCALE GENOMIC DNA]</scope>
    <source>
        <strain evidence="2 3">GRTSA-9</strain>
    </source>
</reference>
<name>A0ABX7BQL2_9CAUL</name>
<organism evidence="2 3">
    <name type="scientific">Brevundimonas vitisensis</name>
    <dbReference type="NCBI Taxonomy" id="2800818"/>
    <lineage>
        <taxon>Bacteria</taxon>
        <taxon>Pseudomonadati</taxon>
        <taxon>Pseudomonadota</taxon>
        <taxon>Alphaproteobacteria</taxon>
        <taxon>Caulobacterales</taxon>
        <taxon>Caulobacteraceae</taxon>
        <taxon>Brevundimonas</taxon>
    </lineage>
</organism>
<sequence>MTCSVRFIPLLTMGLALALTACTPPADPSTQEPVDPAPGLYRITLGGAGLAQYAQQGPGKTEDEVCVTARESPRFADRAIRNYFVLHPGCTTRPAPRVGNAVSGTITCPLDPKRAAGTVTITYEGVVAADGVEATSRMAFDFQPVPGALGPDEERQVAMATKAMEQVGIRLKAERTGECV</sequence>
<accession>A0ABX7BQL2</accession>
<keyword evidence="3" id="KW-1185">Reference proteome</keyword>
<proteinExistence type="predicted"/>
<evidence type="ECO:0000256" key="1">
    <source>
        <dbReference type="SAM" id="SignalP"/>
    </source>
</evidence>
<dbReference type="EMBL" id="CP067977">
    <property type="protein sequence ID" value="QQQ19547.1"/>
    <property type="molecule type" value="Genomic_DNA"/>
</dbReference>
<feature type="signal peptide" evidence="1">
    <location>
        <begin position="1"/>
        <end position="18"/>
    </location>
</feature>
<evidence type="ECO:0000313" key="3">
    <source>
        <dbReference type="Proteomes" id="UP000595448"/>
    </source>
</evidence>
<feature type="chain" id="PRO_5046719589" evidence="1">
    <location>
        <begin position="19"/>
        <end position="180"/>
    </location>
</feature>
<gene>
    <name evidence="2" type="ORF">JIP62_05495</name>
</gene>